<dbReference type="KEGG" id="dpd:Deipe_2262"/>
<dbReference type="eggNOG" id="COG1670">
    <property type="taxonomic scope" value="Bacteria"/>
</dbReference>
<dbReference type="STRING" id="937777.Deipe_2262"/>
<dbReference type="Proteomes" id="UP000010467">
    <property type="component" value="Chromosome"/>
</dbReference>
<dbReference type="RefSeq" id="WP_015236046.1">
    <property type="nucleotide sequence ID" value="NC_019793.1"/>
</dbReference>
<evidence type="ECO:0000313" key="3">
    <source>
        <dbReference type="Proteomes" id="UP000010467"/>
    </source>
</evidence>
<dbReference type="InterPro" id="IPR000182">
    <property type="entry name" value="GNAT_dom"/>
</dbReference>
<feature type="domain" description="N-acetyltransferase" evidence="1">
    <location>
        <begin position="26"/>
        <end position="200"/>
    </location>
</feature>
<dbReference type="PATRIC" id="fig|937777.3.peg.2262"/>
<dbReference type="PANTHER" id="PTHR43610">
    <property type="entry name" value="BLL6696 PROTEIN"/>
    <property type="match status" value="1"/>
</dbReference>
<proteinExistence type="predicted"/>
<dbReference type="GO" id="GO:0005840">
    <property type="term" value="C:ribosome"/>
    <property type="evidence" value="ECO:0007669"/>
    <property type="project" value="UniProtKB-KW"/>
</dbReference>
<keyword evidence="3" id="KW-1185">Reference proteome</keyword>
<protein>
    <submittedName>
        <fullName evidence="2">Acetyltransferase, ribosomal protein N-acetylase</fullName>
    </submittedName>
</protein>
<keyword evidence="2" id="KW-0687">Ribonucleoprotein</keyword>
<dbReference type="Gene3D" id="3.40.630.30">
    <property type="match status" value="1"/>
</dbReference>
<dbReference type="AlphaFoldDB" id="L0A1G9"/>
<name>L0A1G9_DEIPD</name>
<dbReference type="PROSITE" id="PS51186">
    <property type="entry name" value="GNAT"/>
    <property type="match status" value="1"/>
</dbReference>
<evidence type="ECO:0000313" key="2">
    <source>
        <dbReference type="EMBL" id="AFZ67743.1"/>
    </source>
</evidence>
<reference evidence="3" key="1">
    <citation type="submission" date="2012-03" db="EMBL/GenBank/DDBJ databases">
        <title>Complete sequence of chromosome of Deinococcus peraridilitoris DSM 19664.</title>
        <authorList>
            <person name="Lucas S."/>
            <person name="Copeland A."/>
            <person name="Lapidus A."/>
            <person name="Glavina del Rio T."/>
            <person name="Dalin E."/>
            <person name="Tice H."/>
            <person name="Bruce D."/>
            <person name="Goodwin L."/>
            <person name="Pitluck S."/>
            <person name="Peters L."/>
            <person name="Mikhailova N."/>
            <person name="Lu M."/>
            <person name="Kyrpides N."/>
            <person name="Mavromatis K."/>
            <person name="Ivanova N."/>
            <person name="Brettin T."/>
            <person name="Detter J.C."/>
            <person name="Han C."/>
            <person name="Larimer F."/>
            <person name="Land M."/>
            <person name="Hauser L."/>
            <person name="Markowitz V."/>
            <person name="Cheng J.-F."/>
            <person name="Hugenholtz P."/>
            <person name="Woyke T."/>
            <person name="Wu D."/>
            <person name="Pukall R."/>
            <person name="Steenblock K."/>
            <person name="Brambilla E."/>
            <person name="Klenk H.-P."/>
            <person name="Eisen J.A."/>
        </authorList>
    </citation>
    <scope>NUCLEOTIDE SEQUENCE [LARGE SCALE GENOMIC DNA]</scope>
    <source>
        <strain evidence="3">DSM 19664 / LMG 22246 / CIP 109416 / KR-200</strain>
    </source>
</reference>
<dbReference type="EMBL" id="CP003382">
    <property type="protein sequence ID" value="AFZ67743.1"/>
    <property type="molecule type" value="Genomic_DNA"/>
</dbReference>
<dbReference type="HOGENOM" id="CLU_013985_1_0_0"/>
<keyword evidence="2" id="KW-0689">Ribosomal protein</keyword>
<organism evidence="2 3">
    <name type="scientific">Deinococcus peraridilitoris (strain DSM 19664 / LMG 22246 / CIP 109416 / KR-200)</name>
    <dbReference type="NCBI Taxonomy" id="937777"/>
    <lineage>
        <taxon>Bacteria</taxon>
        <taxon>Thermotogati</taxon>
        <taxon>Deinococcota</taxon>
        <taxon>Deinococci</taxon>
        <taxon>Deinococcales</taxon>
        <taxon>Deinococcaceae</taxon>
        <taxon>Deinococcus</taxon>
    </lineage>
</organism>
<keyword evidence="2" id="KW-0808">Transferase</keyword>
<dbReference type="InterPro" id="IPR016181">
    <property type="entry name" value="Acyl_CoA_acyltransferase"/>
</dbReference>
<dbReference type="GO" id="GO:0016747">
    <property type="term" value="F:acyltransferase activity, transferring groups other than amino-acyl groups"/>
    <property type="evidence" value="ECO:0007669"/>
    <property type="project" value="InterPro"/>
</dbReference>
<dbReference type="PANTHER" id="PTHR43610:SF1">
    <property type="entry name" value="N-ACETYLTRANSFERASE DOMAIN-CONTAINING PROTEIN"/>
    <property type="match status" value="1"/>
</dbReference>
<dbReference type="SUPFAM" id="SSF55729">
    <property type="entry name" value="Acyl-CoA N-acyltransferases (Nat)"/>
    <property type="match status" value="1"/>
</dbReference>
<sequence length="214" mass="23858">MTPNTVIPNTVTLDELTLQGQLVRLEPLREVHVPGLLQAASAERETFRWTTVPDSFEAMTRYVERALADAAAGRALPFATCSASGEVLGATRFGNIEHWIWPDGRERSQFPDAVEIGWTWLAQRAQRSGVNTEAKLLMLTHAFESWGVKRVTIKTDARNERSRAAIERLGARFEGVLRAHSPAADGGVRDTAMYSVIRPEWPEVRQNLQARLAP</sequence>
<evidence type="ECO:0000259" key="1">
    <source>
        <dbReference type="PROSITE" id="PS51186"/>
    </source>
</evidence>
<gene>
    <name evidence="2" type="ordered locus">Deipe_2262</name>
</gene>
<accession>L0A1G9</accession>
<dbReference type="Pfam" id="PF13302">
    <property type="entry name" value="Acetyltransf_3"/>
    <property type="match status" value="1"/>
</dbReference>